<evidence type="ECO:0000256" key="1">
    <source>
        <dbReference type="SAM" id="SignalP"/>
    </source>
</evidence>
<keyword evidence="1" id="KW-0732">Signal</keyword>
<gene>
    <name evidence="2" type="ORF">SAMN05421594_4795</name>
</gene>
<dbReference type="OrthoDB" id="1261920at2"/>
<protein>
    <submittedName>
        <fullName evidence="2">Uncharacterized protein</fullName>
    </submittedName>
</protein>
<dbReference type="EMBL" id="FOVD01000012">
    <property type="protein sequence ID" value="SFN94109.1"/>
    <property type="molecule type" value="Genomic_DNA"/>
</dbReference>
<feature type="chain" id="PRO_5011785311" evidence="1">
    <location>
        <begin position="23"/>
        <end position="125"/>
    </location>
</feature>
<evidence type="ECO:0000313" key="3">
    <source>
        <dbReference type="Proteomes" id="UP000198769"/>
    </source>
</evidence>
<name>A0A1I5D4G4_CHROL</name>
<reference evidence="3" key="1">
    <citation type="submission" date="2016-10" db="EMBL/GenBank/DDBJ databases">
        <authorList>
            <person name="Varghese N."/>
            <person name="Submissions S."/>
        </authorList>
    </citation>
    <scope>NUCLEOTIDE SEQUENCE [LARGE SCALE GENOMIC DNA]</scope>
    <source>
        <strain evidence="3">DSM 25575</strain>
    </source>
</reference>
<dbReference type="PROSITE" id="PS51257">
    <property type="entry name" value="PROKAR_LIPOPROTEIN"/>
    <property type="match status" value="1"/>
</dbReference>
<dbReference type="AlphaFoldDB" id="A0A1I5D4G4"/>
<organism evidence="2 3">
    <name type="scientific">Chryseobacterium oleae</name>
    <dbReference type="NCBI Taxonomy" id="491207"/>
    <lineage>
        <taxon>Bacteria</taxon>
        <taxon>Pseudomonadati</taxon>
        <taxon>Bacteroidota</taxon>
        <taxon>Flavobacteriia</taxon>
        <taxon>Flavobacteriales</taxon>
        <taxon>Weeksellaceae</taxon>
        <taxon>Chryseobacterium group</taxon>
        <taxon>Chryseobacterium</taxon>
    </lineage>
</organism>
<sequence>MKKVFFLSLLSSLSMISCSLDGSEENNLASNPSEGITTKSILSKSQAIDDFKKALADANNPTLVKEEIANNSGSQGFGPSRKKILLEPAKMVLLSTGMTTNIVNGLEDDAIISQAFISMSNEQKP</sequence>
<evidence type="ECO:0000313" key="2">
    <source>
        <dbReference type="EMBL" id="SFN94109.1"/>
    </source>
</evidence>
<dbReference type="Proteomes" id="UP000198769">
    <property type="component" value="Unassembled WGS sequence"/>
</dbReference>
<dbReference type="RefSeq" id="WP_139222108.1">
    <property type="nucleotide sequence ID" value="NZ_FOVD01000012.1"/>
</dbReference>
<proteinExistence type="predicted"/>
<keyword evidence="3" id="KW-1185">Reference proteome</keyword>
<feature type="signal peptide" evidence="1">
    <location>
        <begin position="1"/>
        <end position="22"/>
    </location>
</feature>
<accession>A0A1I5D4G4</accession>